<comment type="caution">
    <text evidence="1">The sequence shown here is derived from an EMBL/GenBank/DDBJ whole genome shotgun (WGS) entry which is preliminary data.</text>
</comment>
<gene>
    <name evidence="1" type="ORF">CCMP2556_LOCUS9855</name>
</gene>
<accession>A0ABP0J670</accession>
<evidence type="ECO:0000313" key="1">
    <source>
        <dbReference type="EMBL" id="CAK9009900.1"/>
    </source>
</evidence>
<dbReference type="Proteomes" id="UP001642484">
    <property type="component" value="Unassembled WGS sequence"/>
</dbReference>
<name>A0ABP0J670_9DINO</name>
<organism evidence="1 2">
    <name type="scientific">Durusdinium trenchii</name>
    <dbReference type="NCBI Taxonomy" id="1381693"/>
    <lineage>
        <taxon>Eukaryota</taxon>
        <taxon>Sar</taxon>
        <taxon>Alveolata</taxon>
        <taxon>Dinophyceae</taxon>
        <taxon>Suessiales</taxon>
        <taxon>Symbiodiniaceae</taxon>
        <taxon>Durusdinium</taxon>
    </lineage>
</organism>
<dbReference type="EMBL" id="CAXAMN010004558">
    <property type="protein sequence ID" value="CAK9009900.1"/>
    <property type="molecule type" value="Genomic_DNA"/>
</dbReference>
<protein>
    <submittedName>
        <fullName evidence="1">Uncharacterized protein</fullName>
    </submittedName>
</protein>
<reference evidence="1 2" key="1">
    <citation type="submission" date="2024-02" db="EMBL/GenBank/DDBJ databases">
        <authorList>
            <person name="Chen Y."/>
            <person name="Shah S."/>
            <person name="Dougan E. K."/>
            <person name="Thang M."/>
            <person name="Chan C."/>
        </authorList>
    </citation>
    <scope>NUCLEOTIDE SEQUENCE [LARGE SCALE GENOMIC DNA]</scope>
</reference>
<evidence type="ECO:0000313" key="2">
    <source>
        <dbReference type="Proteomes" id="UP001642484"/>
    </source>
</evidence>
<sequence length="217" mass="24620">MKDTSFFSRGVITPKRYQHGLLGVSTCVNLPHPAPVLRRLVSTHTHTLPCSALAIGSSIAPSAMWATEGIYPTADGWIPPAWPSNEEIIAKEDLERAKVKKSLVKRTAIVKGKHIETVLSVDFMNKWRFSLMVWPLKESSKLSGRGDNRSYVCWVYYEQQDEQSVLRAFNNVEVKLKDSEREAVDPETSIKNEETLLRAKDQICFFSMYEWDALTAD</sequence>
<proteinExistence type="predicted"/>
<keyword evidence="2" id="KW-1185">Reference proteome</keyword>